<organism evidence="2 3">
    <name type="scientific">Phaseolus vulgaris</name>
    <name type="common">Kidney bean</name>
    <name type="synonym">French bean</name>
    <dbReference type="NCBI Taxonomy" id="3885"/>
    <lineage>
        <taxon>Eukaryota</taxon>
        <taxon>Viridiplantae</taxon>
        <taxon>Streptophyta</taxon>
        <taxon>Embryophyta</taxon>
        <taxon>Tracheophyta</taxon>
        <taxon>Spermatophyta</taxon>
        <taxon>Magnoliopsida</taxon>
        <taxon>eudicotyledons</taxon>
        <taxon>Gunneridae</taxon>
        <taxon>Pentapetalae</taxon>
        <taxon>rosids</taxon>
        <taxon>fabids</taxon>
        <taxon>Fabales</taxon>
        <taxon>Fabaceae</taxon>
        <taxon>Papilionoideae</taxon>
        <taxon>50 kb inversion clade</taxon>
        <taxon>NPAAA clade</taxon>
        <taxon>indigoferoid/millettioid clade</taxon>
        <taxon>Phaseoleae</taxon>
        <taxon>Phaseolus</taxon>
    </lineage>
</organism>
<sequence>MLSLGSEKIGGATTSSPITTADPSPPALWRTTRPQVQLGTQLNSFSFIASINQIIRKRGRDREVAYIGYREVAEALERFAEIYGRVEEAKHRRMRMKLFMETQFHLQKLSHSNSKDPCGTD</sequence>
<dbReference type="EMBL" id="CM002290">
    <property type="protein sequence ID" value="ESW27455.1"/>
    <property type="molecule type" value="Genomic_DNA"/>
</dbReference>
<dbReference type="SMR" id="V7CDT9"/>
<proteinExistence type="predicted"/>
<dbReference type="AlphaFoldDB" id="V7CDT9"/>
<evidence type="ECO:0000256" key="1">
    <source>
        <dbReference type="SAM" id="MobiDB-lite"/>
    </source>
</evidence>
<gene>
    <name evidence="2" type="ORF">PHAVU_003G203400g</name>
</gene>
<reference evidence="3" key="1">
    <citation type="journal article" date="2014" name="Nat. Genet.">
        <title>A reference genome for common bean and genome-wide analysis of dual domestications.</title>
        <authorList>
            <person name="Schmutz J."/>
            <person name="McClean P.E."/>
            <person name="Mamidi S."/>
            <person name="Wu G.A."/>
            <person name="Cannon S.B."/>
            <person name="Grimwood J."/>
            <person name="Jenkins J."/>
            <person name="Shu S."/>
            <person name="Song Q."/>
            <person name="Chavarro C."/>
            <person name="Torres-Torres M."/>
            <person name="Geffroy V."/>
            <person name="Moghaddam S.M."/>
            <person name="Gao D."/>
            <person name="Abernathy B."/>
            <person name="Barry K."/>
            <person name="Blair M."/>
            <person name="Brick M.A."/>
            <person name="Chovatia M."/>
            <person name="Gepts P."/>
            <person name="Goodstein D.M."/>
            <person name="Gonzales M."/>
            <person name="Hellsten U."/>
            <person name="Hyten D.L."/>
            <person name="Jia G."/>
            <person name="Kelly J.D."/>
            <person name="Kudrna D."/>
            <person name="Lee R."/>
            <person name="Richard M.M."/>
            <person name="Miklas P.N."/>
            <person name="Osorno J.M."/>
            <person name="Rodrigues J."/>
            <person name="Thareau V."/>
            <person name="Urrea C.A."/>
            <person name="Wang M."/>
            <person name="Yu Y."/>
            <person name="Zhang M."/>
            <person name="Wing R.A."/>
            <person name="Cregan P.B."/>
            <person name="Rokhsar D.S."/>
            <person name="Jackson S.A."/>
        </authorList>
    </citation>
    <scope>NUCLEOTIDE SEQUENCE [LARGE SCALE GENOMIC DNA]</scope>
    <source>
        <strain evidence="3">cv. G19833</strain>
    </source>
</reference>
<dbReference type="Gramene" id="ESW27455">
    <property type="protein sequence ID" value="ESW27455"/>
    <property type="gene ID" value="PHAVU_003G203400g"/>
</dbReference>
<name>V7CDT9_PHAVU</name>
<accession>V7CDT9</accession>
<protein>
    <submittedName>
        <fullName evidence="2">Uncharacterized protein</fullName>
    </submittedName>
</protein>
<dbReference type="OrthoDB" id="2019351at2759"/>
<keyword evidence="3" id="KW-1185">Reference proteome</keyword>
<evidence type="ECO:0000313" key="3">
    <source>
        <dbReference type="Proteomes" id="UP000000226"/>
    </source>
</evidence>
<dbReference type="Proteomes" id="UP000000226">
    <property type="component" value="Chromosome 3"/>
</dbReference>
<evidence type="ECO:0000313" key="2">
    <source>
        <dbReference type="EMBL" id="ESW27455.1"/>
    </source>
</evidence>
<feature type="region of interest" description="Disordered" evidence="1">
    <location>
        <begin position="1"/>
        <end position="30"/>
    </location>
</feature>
<feature type="compositionally biased region" description="Polar residues" evidence="1">
    <location>
        <begin position="12"/>
        <end position="22"/>
    </location>
</feature>